<comment type="caution">
    <text evidence="1">The sequence shown here is derived from an EMBL/GenBank/DDBJ whole genome shotgun (WGS) entry which is preliminary data.</text>
</comment>
<evidence type="ECO:0008006" key="3">
    <source>
        <dbReference type="Google" id="ProtNLM"/>
    </source>
</evidence>
<name>A0ABV7QKC9_9PSEU</name>
<gene>
    <name evidence="1" type="ORF">ACFORO_25920</name>
</gene>
<dbReference type="RefSeq" id="WP_377869048.1">
    <property type="nucleotide sequence ID" value="NZ_JBHMAY010000011.1"/>
</dbReference>
<proteinExistence type="predicted"/>
<dbReference type="Proteomes" id="UP001595764">
    <property type="component" value="Unassembled WGS sequence"/>
</dbReference>
<reference evidence="2" key="1">
    <citation type="journal article" date="2019" name="Int. J. Syst. Evol. Microbiol.">
        <title>The Global Catalogue of Microorganisms (GCM) 10K type strain sequencing project: providing services to taxonomists for standard genome sequencing and annotation.</title>
        <authorList>
            <consortium name="The Broad Institute Genomics Platform"/>
            <consortium name="The Broad Institute Genome Sequencing Center for Infectious Disease"/>
            <person name="Wu L."/>
            <person name="Ma J."/>
        </authorList>
    </citation>
    <scope>NUCLEOTIDE SEQUENCE [LARGE SCALE GENOMIC DNA]</scope>
    <source>
        <strain evidence="2">CGMCC 4.7682</strain>
    </source>
</reference>
<organism evidence="1 2">
    <name type="scientific">Amycolatopsis halotolerans</name>
    <dbReference type="NCBI Taxonomy" id="330083"/>
    <lineage>
        <taxon>Bacteria</taxon>
        <taxon>Bacillati</taxon>
        <taxon>Actinomycetota</taxon>
        <taxon>Actinomycetes</taxon>
        <taxon>Pseudonocardiales</taxon>
        <taxon>Pseudonocardiaceae</taxon>
        <taxon>Amycolatopsis</taxon>
    </lineage>
</organism>
<evidence type="ECO:0000313" key="2">
    <source>
        <dbReference type="Proteomes" id="UP001595764"/>
    </source>
</evidence>
<accession>A0ABV7QKC9</accession>
<protein>
    <recommendedName>
        <fullName evidence="3">Minor tail protein</fullName>
    </recommendedName>
</protein>
<dbReference type="EMBL" id="JBHRWI010000030">
    <property type="protein sequence ID" value="MFC3513633.1"/>
    <property type="molecule type" value="Genomic_DNA"/>
</dbReference>
<keyword evidence="2" id="KW-1185">Reference proteome</keyword>
<sequence>MPTQVILPTYSIGSWAANVDDDQGCRWVISPGGASFVTDGLSRKMHTNERPFGSGAYRSRSYPAARAGSLQGWCDAGDRVSRIAARKRLMGIFPEGGQALLVVDDGIDPQQITVELDAETPRCSVWADGGGFDWQLPLYAADGRLLSTVERKATADLANGSTDGLDWAGGTPGGLDWGNGGLDWGISGANNVLALQNNGTATTWPLLLVTTPSTLTNPAWTDPVTGGVLTYTGSITAGQTLRIDCSPFNPAPVTLDGIDRTGALGSARFISIPPGSSRAIQFTGVGAGSTVAFWRDANN</sequence>
<evidence type="ECO:0000313" key="1">
    <source>
        <dbReference type="EMBL" id="MFC3513633.1"/>
    </source>
</evidence>